<dbReference type="Proteomes" id="UP000182737">
    <property type="component" value="Unassembled WGS sequence"/>
</dbReference>
<dbReference type="Pfam" id="PF18812">
    <property type="entry name" value="PBECR3"/>
    <property type="match status" value="1"/>
</dbReference>
<organism evidence="2 3">
    <name type="scientific">Treponema bryantii</name>
    <dbReference type="NCBI Taxonomy" id="163"/>
    <lineage>
        <taxon>Bacteria</taxon>
        <taxon>Pseudomonadati</taxon>
        <taxon>Spirochaetota</taxon>
        <taxon>Spirochaetia</taxon>
        <taxon>Spirochaetales</taxon>
        <taxon>Treponemataceae</taxon>
        <taxon>Treponema</taxon>
    </lineage>
</organism>
<evidence type="ECO:0000313" key="2">
    <source>
        <dbReference type="EMBL" id="SFI97126.1"/>
    </source>
</evidence>
<sequence length="120" mass="14125">MDKLILVACLPEHIAVFLGLETDRRVRIYRSKGLLAHLLKRKHFIAVKYFDFISDIIREPDYAGIGENEIELVKCYKDNIFLCIKFDISKRKYYISTIFDIKQSKIESYCKSGRLTKLTK</sequence>
<dbReference type="EMBL" id="FORI01000009">
    <property type="protein sequence ID" value="SFI97126.1"/>
    <property type="molecule type" value="Genomic_DNA"/>
</dbReference>
<dbReference type="AlphaFoldDB" id="A0A1I3MKC7"/>
<gene>
    <name evidence="2" type="ORF">SAMN04487775_10978</name>
</gene>
<dbReference type="OrthoDB" id="1683148at2"/>
<feature type="domain" description="Phage-Barnase-EndoU-ColicinE5/D-RelE like nuclease 3" evidence="1">
    <location>
        <begin position="13"/>
        <end position="108"/>
    </location>
</feature>
<dbReference type="RefSeq" id="WP_074932995.1">
    <property type="nucleotide sequence ID" value="NZ_FORI01000009.1"/>
</dbReference>
<name>A0A1I3MKC7_9SPIR</name>
<accession>A0A1I3MKC7</accession>
<evidence type="ECO:0000259" key="1">
    <source>
        <dbReference type="Pfam" id="PF18812"/>
    </source>
</evidence>
<proteinExistence type="predicted"/>
<protein>
    <recommendedName>
        <fullName evidence="1">Phage-Barnase-EndoU-ColicinE5/D-RelE like nuclease 3 domain-containing protein</fullName>
    </recommendedName>
</protein>
<evidence type="ECO:0000313" key="3">
    <source>
        <dbReference type="Proteomes" id="UP000182737"/>
    </source>
</evidence>
<dbReference type="InterPro" id="IPR041301">
    <property type="entry name" value="PBECR3"/>
</dbReference>
<keyword evidence="3" id="KW-1185">Reference proteome</keyword>
<reference evidence="3" key="1">
    <citation type="submission" date="2016-10" db="EMBL/GenBank/DDBJ databases">
        <authorList>
            <person name="Varghese N."/>
            <person name="Submissions S."/>
        </authorList>
    </citation>
    <scope>NUCLEOTIDE SEQUENCE [LARGE SCALE GENOMIC DNA]</scope>
    <source>
        <strain evidence="3">XBD1002</strain>
    </source>
</reference>